<feature type="transmembrane region" description="Helical" evidence="2">
    <location>
        <begin position="20"/>
        <end position="41"/>
    </location>
</feature>
<name>A0A364Y838_9BACT</name>
<reference evidence="3 4" key="1">
    <citation type="submission" date="2018-06" db="EMBL/GenBank/DDBJ databases">
        <title>Chryseolinea flavus sp. nov., a member of the phylum Bacteroidetes isolated from soil.</title>
        <authorList>
            <person name="Li Y."/>
            <person name="Wang J."/>
        </authorList>
    </citation>
    <scope>NUCLEOTIDE SEQUENCE [LARGE SCALE GENOMIC DNA]</scope>
    <source>
        <strain evidence="3 4">SDU1-6</strain>
    </source>
</reference>
<feature type="region of interest" description="Disordered" evidence="1">
    <location>
        <begin position="66"/>
        <end position="90"/>
    </location>
</feature>
<keyword evidence="2" id="KW-1133">Transmembrane helix</keyword>
<keyword evidence="2" id="KW-0812">Transmembrane</keyword>
<sequence length="90" mass="10555">MSPPYNQDQALSVLNDFVVGRHQVLATIMLTSMTLITRYGMKRKIKTKNKKLADYTEVKTKGELLQEDSDRRQREAVMHSEHVDPCHYYR</sequence>
<evidence type="ECO:0000256" key="1">
    <source>
        <dbReference type="SAM" id="MobiDB-lite"/>
    </source>
</evidence>
<organism evidence="3 4">
    <name type="scientific">Pseudochryseolinea flava</name>
    <dbReference type="NCBI Taxonomy" id="2059302"/>
    <lineage>
        <taxon>Bacteria</taxon>
        <taxon>Pseudomonadati</taxon>
        <taxon>Bacteroidota</taxon>
        <taxon>Cytophagia</taxon>
        <taxon>Cytophagales</taxon>
        <taxon>Fulvivirgaceae</taxon>
        <taxon>Pseudochryseolinea</taxon>
    </lineage>
</organism>
<dbReference type="Proteomes" id="UP000251889">
    <property type="component" value="Unassembled WGS sequence"/>
</dbReference>
<dbReference type="AlphaFoldDB" id="A0A364Y838"/>
<dbReference type="EMBL" id="QMFY01000002">
    <property type="protein sequence ID" value="RAW02030.1"/>
    <property type="molecule type" value="Genomic_DNA"/>
</dbReference>
<protein>
    <submittedName>
        <fullName evidence="3">Uncharacterized protein</fullName>
    </submittedName>
</protein>
<comment type="caution">
    <text evidence="3">The sequence shown here is derived from an EMBL/GenBank/DDBJ whole genome shotgun (WGS) entry which is preliminary data.</text>
</comment>
<gene>
    <name evidence="3" type="ORF">DQQ10_05595</name>
</gene>
<evidence type="ECO:0000256" key="2">
    <source>
        <dbReference type="SAM" id="Phobius"/>
    </source>
</evidence>
<evidence type="ECO:0000313" key="4">
    <source>
        <dbReference type="Proteomes" id="UP000251889"/>
    </source>
</evidence>
<accession>A0A364Y838</accession>
<keyword evidence="2" id="KW-0472">Membrane</keyword>
<proteinExistence type="predicted"/>
<evidence type="ECO:0000313" key="3">
    <source>
        <dbReference type="EMBL" id="RAW02030.1"/>
    </source>
</evidence>
<keyword evidence="4" id="KW-1185">Reference proteome</keyword>